<dbReference type="GO" id="GO:0005634">
    <property type="term" value="C:nucleus"/>
    <property type="evidence" value="ECO:0007669"/>
    <property type="project" value="TreeGrafter"/>
</dbReference>
<dbReference type="PANTHER" id="PTHR42748">
    <property type="entry name" value="NITROGEN METABOLITE REPRESSION PROTEIN NMRA FAMILY MEMBER"/>
    <property type="match status" value="1"/>
</dbReference>
<dbReference type="PANTHER" id="PTHR42748:SF26">
    <property type="entry name" value="NMRA-LIKE DOMAIN-CONTAINING PROTEIN"/>
    <property type="match status" value="1"/>
</dbReference>
<dbReference type="Gene3D" id="3.40.50.720">
    <property type="entry name" value="NAD(P)-binding Rossmann-like Domain"/>
    <property type="match status" value="1"/>
</dbReference>
<evidence type="ECO:0000313" key="4">
    <source>
        <dbReference type="EMBL" id="KAF2725449.1"/>
    </source>
</evidence>
<dbReference type="InterPro" id="IPR008030">
    <property type="entry name" value="NmrA-like"/>
</dbReference>
<dbReference type="Gene3D" id="3.90.25.10">
    <property type="entry name" value="UDP-galactose 4-epimerase, domain 1"/>
    <property type="match status" value="1"/>
</dbReference>
<evidence type="ECO:0000256" key="2">
    <source>
        <dbReference type="ARBA" id="ARBA00022857"/>
    </source>
</evidence>
<dbReference type="Proteomes" id="UP000799441">
    <property type="component" value="Unassembled WGS sequence"/>
</dbReference>
<name>A0A9P4QID0_9PEZI</name>
<keyword evidence="5" id="KW-1185">Reference proteome</keyword>
<protein>
    <submittedName>
        <fullName evidence="4">NAD(P)-binding protein</fullName>
    </submittedName>
</protein>
<keyword evidence="2" id="KW-0521">NADP</keyword>
<reference evidence="4" key="1">
    <citation type="journal article" date="2020" name="Stud. Mycol.">
        <title>101 Dothideomycetes genomes: a test case for predicting lifestyles and emergence of pathogens.</title>
        <authorList>
            <person name="Haridas S."/>
            <person name="Albert R."/>
            <person name="Binder M."/>
            <person name="Bloem J."/>
            <person name="Labutti K."/>
            <person name="Salamov A."/>
            <person name="Andreopoulos B."/>
            <person name="Baker S."/>
            <person name="Barry K."/>
            <person name="Bills G."/>
            <person name="Bluhm B."/>
            <person name="Cannon C."/>
            <person name="Castanera R."/>
            <person name="Culley D."/>
            <person name="Daum C."/>
            <person name="Ezra D."/>
            <person name="Gonzalez J."/>
            <person name="Henrissat B."/>
            <person name="Kuo A."/>
            <person name="Liang C."/>
            <person name="Lipzen A."/>
            <person name="Lutzoni F."/>
            <person name="Magnuson J."/>
            <person name="Mondo S."/>
            <person name="Nolan M."/>
            <person name="Ohm R."/>
            <person name="Pangilinan J."/>
            <person name="Park H.-J."/>
            <person name="Ramirez L."/>
            <person name="Alfaro M."/>
            <person name="Sun H."/>
            <person name="Tritt A."/>
            <person name="Yoshinaga Y."/>
            <person name="Zwiers L.-H."/>
            <person name="Turgeon B."/>
            <person name="Goodwin S."/>
            <person name="Spatafora J."/>
            <person name="Crous P."/>
            <person name="Grigoriev I."/>
        </authorList>
    </citation>
    <scope>NUCLEOTIDE SEQUENCE</scope>
    <source>
        <strain evidence="4">CBS 116435</strain>
    </source>
</reference>
<dbReference type="SUPFAM" id="SSF51735">
    <property type="entry name" value="NAD(P)-binding Rossmann-fold domains"/>
    <property type="match status" value="1"/>
</dbReference>
<evidence type="ECO:0000259" key="3">
    <source>
        <dbReference type="Pfam" id="PF05368"/>
    </source>
</evidence>
<accession>A0A9P4QID0</accession>
<sequence length="337" mass="37708">MARKVFLIIGITGNQGGSVARTFLTHPTLKDQYSLRGLTRNAASVASRKLTAQGVEMVQGNLLDPPSLDEAFSGASVVFSVTDFWALFFDPQNRAHAEQEGKPIGQLAYELEYEQGRNIADAAALLGGTLQRIVVSMLTSPRRFSNGKYQELWHYESKADMITYVEEEHPTLAAKMSRLNMGVFYYSWQIVAAIGPQRQYDGTHVMRSPCKPDTLIPLVEPRQDTGPFVEALLQLPPGVQLYGEARMISWKDYIELWGLLKGKVVRYEQCTIEEYDRLMPEGGLGREIAEMFEWMGDFGYNGNDPDCKMKGELGLEIPGLSSLENYILNEDWSGMGA</sequence>
<dbReference type="AlphaFoldDB" id="A0A9P4QID0"/>
<comment type="caution">
    <text evidence="4">The sequence shown here is derived from an EMBL/GenBank/DDBJ whole genome shotgun (WGS) entry which is preliminary data.</text>
</comment>
<dbReference type="InterPro" id="IPR036291">
    <property type="entry name" value="NAD(P)-bd_dom_sf"/>
</dbReference>
<organism evidence="4 5">
    <name type="scientific">Polychaeton citri CBS 116435</name>
    <dbReference type="NCBI Taxonomy" id="1314669"/>
    <lineage>
        <taxon>Eukaryota</taxon>
        <taxon>Fungi</taxon>
        <taxon>Dikarya</taxon>
        <taxon>Ascomycota</taxon>
        <taxon>Pezizomycotina</taxon>
        <taxon>Dothideomycetes</taxon>
        <taxon>Dothideomycetidae</taxon>
        <taxon>Capnodiales</taxon>
        <taxon>Capnodiaceae</taxon>
        <taxon>Polychaeton</taxon>
    </lineage>
</organism>
<gene>
    <name evidence="4" type="ORF">K431DRAFT_215420</name>
</gene>
<proteinExistence type="inferred from homology"/>
<comment type="similarity">
    <text evidence="1">Belongs to the NmrA-type oxidoreductase family.</text>
</comment>
<evidence type="ECO:0000256" key="1">
    <source>
        <dbReference type="ARBA" id="ARBA00006328"/>
    </source>
</evidence>
<evidence type="ECO:0000313" key="5">
    <source>
        <dbReference type="Proteomes" id="UP000799441"/>
    </source>
</evidence>
<dbReference type="OrthoDB" id="3358371at2759"/>
<dbReference type="Pfam" id="PF05368">
    <property type="entry name" value="NmrA"/>
    <property type="match status" value="1"/>
</dbReference>
<dbReference type="EMBL" id="MU003767">
    <property type="protein sequence ID" value="KAF2725449.1"/>
    <property type="molecule type" value="Genomic_DNA"/>
</dbReference>
<feature type="domain" description="NmrA-like" evidence="3">
    <location>
        <begin position="4"/>
        <end position="310"/>
    </location>
</feature>
<dbReference type="InterPro" id="IPR051164">
    <property type="entry name" value="NmrA-like_oxidored"/>
</dbReference>